<protein>
    <recommendedName>
        <fullName evidence="2">Alpha/beta hydrolase</fullName>
    </recommendedName>
</protein>
<name>A0A6J4V037_9BACT</name>
<evidence type="ECO:0000313" key="1">
    <source>
        <dbReference type="EMBL" id="CAA9565324.1"/>
    </source>
</evidence>
<gene>
    <name evidence="1" type="ORF">AVDCRST_MAG87-1900</name>
</gene>
<reference evidence="1" key="1">
    <citation type="submission" date="2020-02" db="EMBL/GenBank/DDBJ databases">
        <authorList>
            <person name="Meier V. D."/>
        </authorList>
    </citation>
    <scope>NUCLEOTIDE SEQUENCE</scope>
    <source>
        <strain evidence="1">AVDCRST_MAG87</strain>
    </source>
</reference>
<dbReference type="SUPFAM" id="SSF53474">
    <property type="entry name" value="alpha/beta-Hydrolases"/>
    <property type="match status" value="1"/>
</dbReference>
<dbReference type="InterPro" id="IPR029058">
    <property type="entry name" value="AB_hydrolase_fold"/>
</dbReference>
<evidence type="ECO:0008006" key="2">
    <source>
        <dbReference type="Google" id="ProtNLM"/>
    </source>
</evidence>
<dbReference type="Gene3D" id="3.40.50.1820">
    <property type="entry name" value="alpha/beta hydrolase"/>
    <property type="match status" value="1"/>
</dbReference>
<dbReference type="EMBL" id="CADCWJ010000427">
    <property type="protein sequence ID" value="CAA9565324.1"/>
    <property type="molecule type" value="Genomic_DNA"/>
</dbReference>
<organism evidence="1">
    <name type="scientific">uncultured Thermomicrobiales bacterium</name>
    <dbReference type="NCBI Taxonomy" id="1645740"/>
    <lineage>
        <taxon>Bacteria</taxon>
        <taxon>Pseudomonadati</taxon>
        <taxon>Thermomicrobiota</taxon>
        <taxon>Thermomicrobia</taxon>
        <taxon>Thermomicrobiales</taxon>
        <taxon>environmental samples</taxon>
    </lineage>
</organism>
<sequence>MRAVLSRLDWPCLTSSGPRSHHVRSAGADRCRHPERRVPRSCPPDGPTVILLHGWRCDIHSFVYVAPLLAAAYRMIGASRWQWHDSLLFKPNVPERPARQV</sequence>
<proteinExistence type="predicted"/>
<accession>A0A6J4V037</accession>
<dbReference type="AlphaFoldDB" id="A0A6J4V037"/>